<evidence type="ECO:0000256" key="1">
    <source>
        <dbReference type="SAM" id="MobiDB-lite"/>
    </source>
</evidence>
<accession>A0A388LPN8</accession>
<dbReference type="AlphaFoldDB" id="A0A388LPN8"/>
<dbReference type="EMBL" id="BFEA01000470">
    <property type="protein sequence ID" value="GBG84264.1"/>
    <property type="molecule type" value="Genomic_DNA"/>
</dbReference>
<proteinExistence type="predicted"/>
<keyword evidence="3" id="KW-1185">Reference proteome</keyword>
<reference evidence="2 3" key="1">
    <citation type="journal article" date="2018" name="Cell">
        <title>The Chara Genome: Secondary Complexity and Implications for Plant Terrestrialization.</title>
        <authorList>
            <person name="Nishiyama T."/>
            <person name="Sakayama H."/>
            <person name="Vries J.D."/>
            <person name="Buschmann H."/>
            <person name="Saint-Marcoux D."/>
            <person name="Ullrich K.K."/>
            <person name="Haas F.B."/>
            <person name="Vanderstraeten L."/>
            <person name="Becker D."/>
            <person name="Lang D."/>
            <person name="Vosolsobe S."/>
            <person name="Rombauts S."/>
            <person name="Wilhelmsson P.K.I."/>
            <person name="Janitza P."/>
            <person name="Kern R."/>
            <person name="Heyl A."/>
            <person name="Rumpler F."/>
            <person name="Villalobos L.I.A.C."/>
            <person name="Clay J.M."/>
            <person name="Skokan R."/>
            <person name="Toyoda A."/>
            <person name="Suzuki Y."/>
            <person name="Kagoshima H."/>
            <person name="Schijlen E."/>
            <person name="Tajeshwar N."/>
            <person name="Catarino B."/>
            <person name="Hetherington A.J."/>
            <person name="Saltykova A."/>
            <person name="Bonnot C."/>
            <person name="Breuninger H."/>
            <person name="Symeonidi A."/>
            <person name="Radhakrishnan G.V."/>
            <person name="Van Nieuwerburgh F."/>
            <person name="Deforce D."/>
            <person name="Chang C."/>
            <person name="Karol K.G."/>
            <person name="Hedrich R."/>
            <person name="Ulvskov P."/>
            <person name="Glockner G."/>
            <person name="Delwiche C.F."/>
            <person name="Petrasek J."/>
            <person name="Van de Peer Y."/>
            <person name="Friml J."/>
            <person name="Beilby M."/>
            <person name="Dolan L."/>
            <person name="Kohara Y."/>
            <person name="Sugano S."/>
            <person name="Fujiyama A."/>
            <person name="Delaux P.-M."/>
            <person name="Quint M."/>
            <person name="TheiBen G."/>
            <person name="Hagemann M."/>
            <person name="Harholt J."/>
            <person name="Dunand C."/>
            <person name="Zachgo S."/>
            <person name="Langdale J."/>
            <person name="Maumus F."/>
            <person name="Straeten D.V.D."/>
            <person name="Gould S.B."/>
            <person name="Rensing S.A."/>
        </authorList>
    </citation>
    <scope>NUCLEOTIDE SEQUENCE [LARGE SCALE GENOMIC DNA]</scope>
    <source>
        <strain evidence="2 3">S276</strain>
    </source>
</reference>
<feature type="compositionally biased region" description="Low complexity" evidence="1">
    <location>
        <begin position="197"/>
        <end position="209"/>
    </location>
</feature>
<evidence type="ECO:0000313" key="2">
    <source>
        <dbReference type="EMBL" id="GBG84264.1"/>
    </source>
</evidence>
<protein>
    <submittedName>
        <fullName evidence="2">Uncharacterized protein</fullName>
    </submittedName>
</protein>
<dbReference type="Proteomes" id="UP000265515">
    <property type="component" value="Unassembled WGS sequence"/>
</dbReference>
<feature type="region of interest" description="Disordered" evidence="1">
    <location>
        <begin position="197"/>
        <end position="223"/>
    </location>
</feature>
<name>A0A388LPN8_CHABU</name>
<comment type="caution">
    <text evidence="2">The sequence shown here is derived from an EMBL/GenBank/DDBJ whole genome shotgun (WGS) entry which is preliminary data.</text>
</comment>
<dbReference type="Gramene" id="GBG84264">
    <property type="protein sequence ID" value="GBG84264"/>
    <property type="gene ID" value="CBR_g38235"/>
</dbReference>
<sequence>MAGLDELEAKEWLTIIQVSTDWVRHVVAKLRAEVSETTVPSISWIRSEQQRLLEITWGLEEGPAPRLCAPIVGPRLENLMRKYHDVLDEGQDLCAQLEDRWYDDDTDLVIADASDIASCDNGELICTAVHCNNSDASRDNANLTCIAVCNNNNNNNNNTDKSNDNNDDAKVCVDKYGDNGYFGGVALTGAVDYNDNNDNNMSTSDGDNNISHKDNNNDFNNNNGKVGGPRACIQVSQGVSNEGGLAGKATVSCMFIMIRGSLCGWNITEVLPWDPGGVGGKGCGQRCWEGLPTSCLLYDSVNVGFA</sequence>
<organism evidence="2 3">
    <name type="scientific">Chara braunii</name>
    <name type="common">Braun's stonewort</name>
    <dbReference type="NCBI Taxonomy" id="69332"/>
    <lineage>
        <taxon>Eukaryota</taxon>
        <taxon>Viridiplantae</taxon>
        <taxon>Streptophyta</taxon>
        <taxon>Charophyceae</taxon>
        <taxon>Charales</taxon>
        <taxon>Characeae</taxon>
        <taxon>Chara</taxon>
    </lineage>
</organism>
<evidence type="ECO:0000313" key="3">
    <source>
        <dbReference type="Proteomes" id="UP000265515"/>
    </source>
</evidence>
<gene>
    <name evidence="2" type="ORF">CBR_g38235</name>
</gene>